<proteinExistence type="predicted"/>
<evidence type="ECO:0000313" key="2">
    <source>
        <dbReference type="EMBL" id="CAK0886866.1"/>
    </source>
</evidence>
<keyword evidence="3" id="KW-1185">Reference proteome</keyword>
<dbReference type="EMBL" id="CAUYUJ010018862">
    <property type="protein sequence ID" value="CAK0886866.1"/>
    <property type="molecule type" value="Genomic_DNA"/>
</dbReference>
<evidence type="ECO:0008006" key="4">
    <source>
        <dbReference type="Google" id="ProtNLM"/>
    </source>
</evidence>
<reference evidence="2" key="1">
    <citation type="submission" date="2023-10" db="EMBL/GenBank/DDBJ databases">
        <authorList>
            <person name="Chen Y."/>
            <person name="Shah S."/>
            <person name="Dougan E. K."/>
            <person name="Thang M."/>
            <person name="Chan C."/>
        </authorList>
    </citation>
    <scope>NUCLEOTIDE SEQUENCE [LARGE SCALE GENOMIC DNA]</scope>
</reference>
<feature type="signal peptide" evidence="1">
    <location>
        <begin position="1"/>
        <end position="26"/>
    </location>
</feature>
<feature type="chain" id="PRO_5045355098" description="Secreted protein" evidence="1">
    <location>
        <begin position="27"/>
        <end position="230"/>
    </location>
</feature>
<accession>A0ABN9WJZ4</accession>
<comment type="caution">
    <text evidence="2">The sequence shown here is derived from an EMBL/GenBank/DDBJ whole genome shotgun (WGS) entry which is preliminary data.</text>
</comment>
<organism evidence="2 3">
    <name type="scientific">Prorocentrum cordatum</name>
    <dbReference type="NCBI Taxonomy" id="2364126"/>
    <lineage>
        <taxon>Eukaryota</taxon>
        <taxon>Sar</taxon>
        <taxon>Alveolata</taxon>
        <taxon>Dinophyceae</taxon>
        <taxon>Prorocentrales</taxon>
        <taxon>Prorocentraceae</taxon>
        <taxon>Prorocentrum</taxon>
    </lineage>
</organism>
<evidence type="ECO:0000313" key="3">
    <source>
        <dbReference type="Proteomes" id="UP001189429"/>
    </source>
</evidence>
<dbReference type="Proteomes" id="UP001189429">
    <property type="component" value="Unassembled WGS sequence"/>
</dbReference>
<gene>
    <name evidence="2" type="ORF">PCOR1329_LOCUS68107</name>
</gene>
<sequence length="230" mass="24360">MVAVIVGAALLVALVVVCLLLPRMRSMDAHDHESEECLAGSGGARSGSKVEGMLPASEGLAGIPSPDALRTWASHLQCASWPGLQAPAPFRYTPLPTHDSYPRGAPLPVERRALAVPVQTATPVPVEAVRRPRLPDHRVVPARERGALGPDHSMPSVLEVQDESGVSLGPHGQPWAALFDPGELPRARRWASTLDPVAEPVAASASTPAVTVMQADREGNAWRLSEGYSH</sequence>
<name>A0ABN9WJZ4_9DINO</name>
<evidence type="ECO:0000256" key="1">
    <source>
        <dbReference type="SAM" id="SignalP"/>
    </source>
</evidence>
<keyword evidence="1" id="KW-0732">Signal</keyword>
<protein>
    <recommendedName>
        <fullName evidence="4">Secreted protein</fullName>
    </recommendedName>
</protein>